<protein>
    <recommendedName>
        <fullName evidence="3">Peptidase inhibitor family I36</fullName>
    </recommendedName>
</protein>
<evidence type="ECO:0000313" key="2">
    <source>
        <dbReference type="Proteomes" id="UP001519362"/>
    </source>
</evidence>
<name>A0ABS4ZEW3_9MICO</name>
<dbReference type="RefSeq" id="WP_165131864.1">
    <property type="nucleotide sequence ID" value="NZ_CP049253.1"/>
</dbReference>
<evidence type="ECO:0000313" key="1">
    <source>
        <dbReference type="EMBL" id="MBP2435814.1"/>
    </source>
</evidence>
<organism evidence="1 2">
    <name type="scientific">Microbacterium amylolyticum</name>
    <dbReference type="NCBI Taxonomy" id="936337"/>
    <lineage>
        <taxon>Bacteria</taxon>
        <taxon>Bacillati</taxon>
        <taxon>Actinomycetota</taxon>
        <taxon>Actinomycetes</taxon>
        <taxon>Micrococcales</taxon>
        <taxon>Microbacteriaceae</taxon>
        <taxon>Microbacterium</taxon>
    </lineage>
</organism>
<dbReference type="Pfam" id="PF03995">
    <property type="entry name" value="Inhibitor_I36"/>
    <property type="match status" value="1"/>
</dbReference>
<keyword evidence="2" id="KW-1185">Reference proteome</keyword>
<comment type="caution">
    <text evidence="1">The sequence shown here is derived from an EMBL/GenBank/DDBJ whole genome shotgun (WGS) entry which is preliminary data.</text>
</comment>
<evidence type="ECO:0008006" key="3">
    <source>
        <dbReference type="Google" id="ProtNLM"/>
    </source>
</evidence>
<dbReference type="EMBL" id="JAGIOL010000001">
    <property type="protein sequence ID" value="MBP2435814.1"/>
    <property type="molecule type" value="Genomic_DNA"/>
</dbReference>
<dbReference type="Proteomes" id="UP001519362">
    <property type="component" value="Unassembled WGS sequence"/>
</dbReference>
<sequence length="158" mass="16244">MLALVPLVTPAEASAATPSITPMQEQVEDVIDEHGGVQTGWNEVTWDDGAIILTIAREDSIKAGTISARAATASAARDNCAAGKYCAYGKAGYGGNKLTYSSCPATHTSFSIIGSPRSIKNNRTSGTVKAYNGSTLKNTLTAGKGNSNTSGITKITCA</sequence>
<proteinExistence type="predicted"/>
<reference evidence="1 2" key="1">
    <citation type="submission" date="2021-03" db="EMBL/GenBank/DDBJ databases">
        <title>Sequencing the genomes of 1000 actinobacteria strains.</title>
        <authorList>
            <person name="Klenk H.-P."/>
        </authorList>
    </citation>
    <scope>NUCLEOTIDE SEQUENCE [LARGE SCALE GENOMIC DNA]</scope>
    <source>
        <strain evidence="1 2">DSM 24221</strain>
    </source>
</reference>
<gene>
    <name evidence="1" type="ORF">JOF34_000400</name>
</gene>
<accession>A0ABS4ZEW3</accession>